<reference evidence="2" key="1">
    <citation type="submission" date="2022-11" db="UniProtKB">
        <authorList>
            <consortium name="WormBaseParasite"/>
        </authorList>
    </citation>
    <scope>IDENTIFICATION</scope>
</reference>
<organism evidence="1 2">
    <name type="scientific">Meloidogyne javanica</name>
    <name type="common">Root-knot nematode worm</name>
    <dbReference type="NCBI Taxonomy" id="6303"/>
    <lineage>
        <taxon>Eukaryota</taxon>
        <taxon>Metazoa</taxon>
        <taxon>Ecdysozoa</taxon>
        <taxon>Nematoda</taxon>
        <taxon>Chromadorea</taxon>
        <taxon>Rhabditida</taxon>
        <taxon>Tylenchina</taxon>
        <taxon>Tylenchomorpha</taxon>
        <taxon>Tylenchoidea</taxon>
        <taxon>Meloidogynidae</taxon>
        <taxon>Meloidogyninae</taxon>
        <taxon>Meloidogyne</taxon>
        <taxon>Meloidogyne incognita group</taxon>
    </lineage>
</organism>
<proteinExistence type="predicted"/>
<sequence>MNGVELTNMLPHMKENLRNQLFHNASTALINAGIRLQHVNNDFDEQNFGLETQDQIEITIQRHGPHQNVDHIIPNYFTQEINHFGYGTNGYVYKVKWQLSQNLDNVEYVEMFSYNQGEKVAVFTQNIRHETNDGNILAVYQRRIQHYNIL</sequence>
<dbReference type="Proteomes" id="UP000887561">
    <property type="component" value="Unplaced"/>
</dbReference>
<protein>
    <submittedName>
        <fullName evidence="2">Uncharacterized protein</fullName>
    </submittedName>
</protein>
<keyword evidence="1" id="KW-1185">Reference proteome</keyword>
<accession>A0A915LW71</accession>
<dbReference type="AlphaFoldDB" id="A0A915LW71"/>
<evidence type="ECO:0000313" key="2">
    <source>
        <dbReference type="WBParaSite" id="scaffold21126_cov211.g19638"/>
    </source>
</evidence>
<name>A0A915LW71_MELJA</name>
<evidence type="ECO:0000313" key="1">
    <source>
        <dbReference type="Proteomes" id="UP000887561"/>
    </source>
</evidence>
<dbReference type="WBParaSite" id="scaffold21126_cov211.g19638">
    <property type="protein sequence ID" value="scaffold21126_cov211.g19638"/>
    <property type="gene ID" value="scaffold21126_cov211.g19638"/>
</dbReference>